<name>A0A4C1ZYF4_EUMVA</name>
<dbReference type="EMBL" id="BGZK01002191">
    <property type="protein sequence ID" value="GBP91647.1"/>
    <property type="molecule type" value="Genomic_DNA"/>
</dbReference>
<evidence type="ECO:0000313" key="2">
    <source>
        <dbReference type="Proteomes" id="UP000299102"/>
    </source>
</evidence>
<reference evidence="1 2" key="1">
    <citation type="journal article" date="2019" name="Commun. Biol.">
        <title>The bagworm genome reveals a unique fibroin gene that provides high tensile strength.</title>
        <authorList>
            <person name="Kono N."/>
            <person name="Nakamura H."/>
            <person name="Ohtoshi R."/>
            <person name="Tomita M."/>
            <person name="Numata K."/>
            <person name="Arakawa K."/>
        </authorList>
    </citation>
    <scope>NUCLEOTIDE SEQUENCE [LARGE SCALE GENOMIC DNA]</scope>
</reference>
<gene>
    <name evidence="1" type="ORF">EVAR_68281_1</name>
</gene>
<proteinExistence type="predicted"/>
<sequence length="118" mass="12995">MRSSRRPHLTACYGLIFTWIPWFNINRQVPHATAFSRTPLSFTRKHRRDIDSKATNSKSSESIRFVNEVLPSGYKRDVCELGPAELFKRGGVCGGAGGGRGASAAAPKQLDEFTGLLL</sequence>
<evidence type="ECO:0000313" key="1">
    <source>
        <dbReference type="EMBL" id="GBP91647.1"/>
    </source>
</evidence>
<protein>
    <submittedName>
        <fullName evidence="1">Uncharacterized protein</fullName>
    </submittedName>
</protein>
<dbReference type="Proteomes" id="UP000299102">
    <property type="component" value="Unassembled WGS sequence"/>
</dbReference>
<organism evidence="1 2">
    <name type="scientific">Eumeta variegata</name>
    <name type="common">Bagworm moth</name>
    <name type="synonym">Eumeta japonica</name>
    <dbReference type="NCBI Taxonomy" id="151549"/>
    <lineage>
        <taxon>Eukaryota</taxon>
        <taxon>Metazoa</taxon>
        <taxon>Ecdysozoa</taxon>
        <taxon>Arthropoda</taxon>
        <taxon>Hexapoda</taxon>
        <taxon>Insecta</taxon>
        <taxon>Pterygota</taxon>
        <taxon>Neoptera</taxon>
        <taxon>Endopterygota</taxon>
        <taxon>Lepidoptera</taxon>
        <taxon>Glossata</taxon>
        <taxon>Ditrysia</taxon>
        <taxon>Tineoidea</taxon>
        <taxon>Psychidae</taxon>
        <taxon>Oiketicinae</taxon>
        <taxon>Eumeta</taxon>
    </lineage>
</organism>
<dbReference type="AlphaFoldDB" id="A0A4C1ZYF4"/>
<comment type="caution">
    <text evidence="1">The sequence shown here is derived from an EMBL/GenBank/DDBJ whole genome shotgun (WGS) entry which is preliminary data.</text>
</comment>
<accession>A0A4C1ZYF4</accession>
<keyword evidence="2" id="KW-1185">Reference proteome</keyword>